<protein>
    <submittedName>
        <fullName evidence="2">Uncharacterized protein</fullName>
    </submittedName>
</protein>
<proteinExistence type="predicted"/>
<feature type="compositionally biased region" description="Polar residues" evidence="1">
    <location>
        <begin position="26"/>
        <end position="51"/>
    </location>
</feature>
<organism evidence="2 3">
    <name type="scientific">Faecalicatena fissicatena</name>
    <dbReference type="NCBI Taxonomy" id="290055"/>
    <lineage>
        <taxon>Bacteria</taxon>
        <taxon>Bacillati</taxon>
        <taxon>Bacillota</taxon>
        <taxon>Clostridia</taxon>
        <taxon>Lachnospirales</taxon>
        <taxon>Lachnospiraceae</taxon>
        <taxon>Faecalicatena</taxon>
    </lineage>
</organism>
<evidence type="ECO:0000256" key="1">
    <source>
        <dbReference type="SAM" id="MobiDB-lite"/>
    </source>
</evidence>
<feature type="region of interest" description="Disordered" evidence="1">
    <location>
        <begin position="1"/>
        <end position="60"/>
    </location>
</feature>
<sequence>MERKIKNHLSSQVVPVIEPQSHYHTRNTFSRSGNPDNRPVSSAIFTKGSKNSKIDQIPLE</sequence>
<name>A0ABS2E698_9FIRM</name>
<dbReference type="Proteomes" id="UP000716906">
    <property type="component" value="Unassembled WGS sequence"/>
</dbReference>
<reference evidence="2 3" key="1">
    <citation type="journal article" date="2021" name="Sci. Rep.">
        <title>The distribution of antibiotic resistance genes in chicken gut microbiota commensals.</title>
        <authorList>
            <person name="Juricova H."/>
            <person name="Matiasovicova J."/>
            <person name="Kubasova T."/>
            <person name="Cejkova D."/>
            <person name="Rychlik I."/>
        </authorList>
    </citation>
    <scope>NUCLEOTIDE SEQUENCE [LARGE SCALE GENOMIC DNA]</scope>
    <source>
        <strain evidence="2 3">An773</strain>
    </source>
</reference>
<comment type="caution">
    <text evidence="2">The sequence shown here is derived from an EMBL/GenBank/DDBJ whole genome shotgun (WGS) entry which is preliminary data.</text>
</comment>
<evidence type="ECO:0000313" key="3">
    <source>
        <dbReference type="Proteomes" id="UP000716906"/>
    </source>
</evidence>
<dbReference type="RefSeq" id="WP_205155710.1">
    <property type="nucleotide sequence ID" value="NZ_JACLYY010000002.1"/>
</dbReference>
<evidence type="ECO:0000313" key="2">
    <source>
        <dbReference type="EMBL" id="MBM6737166.1"/>
    </source>
</evidence>
<gene>
    <name evidence="2" type="ORF">H7U36_03465</name>
</gene>
<accession>A0ABS2E698</accession>
<keyword evidence="3" id="KW-1185">Reference proteome</keyword>
<dbReference type="EMBL" id="JACLYY010000002">
    <property type="protein sequence ID" value="MBM6737166.1"/>
    <property type="molecule type" value="Genomic_DNA"/>
</dbReference>